<comment type="caution">
    <text evidence="1">The sequence shown here is derived from an EMBL/GenBank/DDBJ whole genome shotgun (WGS) entry which is preliminary data.</text>
</comment>
<evidence type="ECO:0000313" key="1">
    <source>
        <dbReference type="EMBL" id="TGX79909.1"/>
    </source>
</evidence>
<name>A0AC61QLW0_9BACT</name>
<evidence type="ECO:0000313" key="2">
    <source>
        <dbReference type="Proteomes" id="UP000308886"/>
    </source>
</evidence>
<keyword evidence="2" id="KW-1185">Reference proteome</keyword>
<proteinExistence type="predicted"/>
<organism evidence="1 2">
    <name type="scientific">Palleniella muris</name>
    <dbReference type="NCBI Taxonomy" id="3038145"/>
    <lineage>
        <taxon>Bacteria</taxon>
        <taxon>Pseudomonadati</taxon>
        <taxon>Bacteroidota</taxon>
        <taxon>Bacteroidia</taxon>
        <taxon>Bacteroidales</taxon>
        <taxon>Prevotellaceae</taxon>
        <taxon>Palleniella</taxon>
    </lineage>
</organism>
<sequence length="77" mass="8567">MTLIAGVMALAASAQNPKLHIYLCIGQSNMEGNAQIEQMDRTDVPERFRMMAAVDFSNPQRTKGEWYTAVPPLVRQG</sequence>
<dbReference type="Proteomes" id="UP000308886">
    <property type="component" value="Unassembled WGS sequence"/>
</dbReference>
<protein>
    <submittedName>
        <fullName evidence="1">Acetyl xylan esterase</fullName>
    </submittedName>
</protein>
<feature type="non-terminal residue" evidence="1">
    <location>
        <position position="77"/>
    </location>
</feature>
<reference evidence="1" key="1">
    <citation type="submission" date="2019-04" db="EMBL/GenBank/DDBJ databases">
        <title>Microbes associate with the intestines of laboratory mice.</title>
        <authorList>
            <person name="Navarre W."/>
            <person name="Wong E."/>
            <person name="Huang K."/>
            <person name="Tropini C."/>
            <person name="Ng K."/>
            <person name="Yu B."/>
        </authorList>
    </citation>
    <scope>NUCLEOTIDE SEQUENCE</scope>
    <source>
        <strain evidence="1">NM73_A23</strain>
    </source>
</reference>
<gene>
    <name evidence="1" type="ORF">E5358_14270</name>
</gene>
<dbReference type="EMBL" id="SRZC01000034">
    <property type="protein sequence ID" value="TGX79909.1"/>
    <property type="molecule type" value="Genomic_DNA"/>
</dbReference>
<accession>A0AC61QLW0</accession>